<name>A0ABM0K5P3_APLCA</name>
<feature type="transmembrane region" description="Helical" evidence="2">
    <location>
        <begin position="317"/>
        <end position="339"/>
    </location>
</feature>
<sequence>MSKYNLHWIFTNMGCIRGIQRRTLCQPELFSFGVDKLVLLSLLWVMLVLTEKTNTVHYKDMRLVVHKRPFSFYCDDKAKSAANCRNKSTCSIYPIIVKQDEIGSVWDSIATLGPQGKPKLIAEVSKRITFSRTGRRNITLHVESFTCQDAGVYGCTFGSNRDAGGIYFMKNTIMIVKRQIVAEKQTIDVKDKPIQIYFNQGFTAEITSVAVVTPYTVEWTWERKCSGGWRFEMWSMDHILSNSTELQYQEVDGASCQVMVVNSTLSFMMTPEMEGCMCRCSLQDKLSQKLLTRYSVKIKMKQIKGEGAFKKQSPLPWQILVAIGLFITLVQSVIAFVCYRKRGACNKNHRPVGRRRRHSQFESTNELMTFSQLMGPRHTKTLSNSFEGKPKRSTNSATITEAGTRASKEDRIFGASTEIQVI</sequence>
<accession>A0ABM0K5P3</accession>
<dbReference type="Proteomes" id="UP000694888">
    <property type="component" value="Unplaced"/>
</dbReference>
<keyword evidence="2" id="KW-0472">Membrane</keyword>
<dbReference type="RefSeq" id="XP_005109328.1">
    <property type="nucleotide sequence ID" value="XM_005109271.2"/>
</dbReference>
<gene>
    <name evidence="4 5" type="primary">LOC101853734</name>
</gene>
<dbReference type="Gene3D" id="2.60.40.10">
    <property type="entry name" value="Immunoglobulins"/>
    <property type="match status" value="1"/>
</dbReference>
<proteinExistence type="predicted"/>
<evidence type="ECO:0000313" key="4">
    <source>
        <dbReference type="RefSeq" id="XP_005109328.1"/>
    </source>
</evidence>
<dbReference type="RefSeq" id="XP_005109329.1">
    <property type="nucleotide sequence ID" value="XM_005109272.2"/>
</dbReference>
<evidence type="ECO:0000313" key="3">
    <source>
        <dbReference type="Proteomes" id="UP000694888"/>
    </source>
</evidence>
<keyword evidence="2" id="KW-0812">Transmembrane</keyword>
<dbReference type="GeneID" id="101853734"/>
<organism evidence="3 5">
    <name type="scientific">Aplysia californica</name>
    <name type="common">California sea hare</name>
    <dbReference type="NCBI Taxonomy" id="6500"/>
    <lineage>
        <taxon>Eukaryota</taxon>
        <taxon>Metazoa</taxon>
        <taxon>Spiralia</taxon>
        <taxon>Lophotrochozoa</taxon>
        <taxon>Mollusca</taxon>
        <taxon>Gastropoda</taxon>
        <taxon>Heterobranchia</taxon>
        <taxon>Euthyneura</taxon>
        <taxon>Tectipleura</taxon>
        <taxon>Aplysiida</taxon>
        <taxon>Aplysioidea</taxon>
        <taxon>Aplysiidae</taxon>
        <taxon>Aplysia</taxon>
    </lineage>
</organism>
<dbReference type="SUPFAM" id="SSF48726">
    <property type="entry name" value="Immunoglobulin"/>
    <property type="match status" value="1"/>
</dbReference>
<reference evidence="4 5" key="1">
    <citation type="submission" date="2025-05" db="UniProtKB">
        <authorList>
            <consortium name="RefSeq"/>
        </authorList>
    </citation>
    <scope>IDENTIFICATION</scope>
</reference>
<keyword evidence="2" id="KW-1133">Transmembrane helix</keyword>
<keyword evidence="3" id="KW-1185">Reference proteome</keyword>
<dbReference type="InterPro" id="IPR036179">
    <property type="entry name" value="Ig-like_dom_sf"/>
</dbReference>
<dbReference type="InterPro" id="IPR013783">
    <property type="entry name" value="Ig-like_fold"/>
</dbReference>
<evidence type="ECO:0000313" key="5">
    <source>
        <dbReference type="RefSeq" id="XP_005109329.1"/>
    </source>
</evidence>
<evidence type="ECO:0000256" key="2">
    <source>
        <dbReference type="SAM" id="Phobius"/>
    </source>
</evidence>
<feature type="region of interest" description="Disordered" evidence="1">
    <location>
        <begin position="381"/>
        <end position="403"/>
    </location>
</feature>
<evidence type="ECO:0000256" key="1">
    <source>
        <dbReference type="SAM" id="MobiDB-lite"/>
    </source>
</evidence>
<protein>
    <submittedName>
        <fullName evidence="4 5">Uncharacterized protein LOC101853734</fullName>
    </submittedName>
</protein>